<name>A0ABU6SUM5_9FABA</name>
<keyword evidence="2" id="KW-1133">Transmembrane helix</keyword>
<gene>
    <name evidence="3" type="ORF">PIB30_085673</name>
</gene>
<proteinExistence type="predicted"/>
<feature type="region of interest" description="Disordered" evidence="1">
    <location>
        <begin position="1"/>
        <end position="32"/>
    </location>
</feature>
<evidence type="ECO:0000313" key="3">
    <source>
        <dbReference type="EMBL" id="MED6139633.1"/>
    </source>
</evidence>
<feature type="compositionally biased region" description="Polar residues" evidence="1">
    <location>
        <begin position="15"/>
        <end position="32"/>
    </location>
</feature>
<accession>A0ABU6SUM5</accession>
<dbReference type="EMBL" id="JASCZI010061853">
    <property type="protein sequence ID" value="MED6139633.1"/>
    <property type="molecule type" value="Genomic_DNA"/>
</dbReference>
<keyword evidence="2" id="KW-0812">Transmembrane</keyword>
<keyword evidence="2" id="KW-0472">Membrane</keyword>
<reference evidence="3 4" key="1">
    <citation type="journal article" date="2023" name="Plants (Basel)">
        <title>Bridging the Gap: Combining Genomics and Transcriptomics Approaches to Understand Stylosanthes scabra, an Orphan Legume from the Brazilian Caatinga.</title>
        <authorList>
            <person name="Ferreira-Neto J.R.C."/>
            <person name="da Silva M.D."/>
            <person name="Binneck E."/>
            <person name="de Melo N.F."/>
            <person name="da Silva R.H."/>
            <person name="de Melo A.L.T.M."/>
            <person name="Pandolfi V."/>
            <person name="Bustamante F.O."/>
            <person name="Brasileiro-Vidal A.C."/>
            <person name="Benko-Iseppon A.M."/>
        </authorList>
    </citation>
    <scope>NUCLEOTIDE SEQUENCE [LARGE SCALE GENOMIC DNA]</scope>
    <source>
        <tissue evidence="3">Leaves</tissue>
    </source>
</reference>
<comment type="caution">
    <text evidence="3">The sequence shown here is derived from an EMBL/GenBank/DDBJ whole genome shotgun (WGS) entry which is preliminary data.</text>
</comment>
<protein>
    <submittedName>
        <fullName evidence="3">Uncharacterized protein</fullName>
    </submittedName>
</protein>
<dbReference type="Proteomes" id="UP001341840">
    <property type="component" value="Unassembled WGS sequence"/>
</dbReference>
<organism evidence="3 4">
    <name type="scientific">Stylosanthes scabra</name>
    <dbReference type="NCBI Taxonomy" id="79078"/>
    <lineage>
        <taxon>Eukaryota</taxon>
        <taxon>Viridiplantae</taxon>
        <taxon>Streptophyta</taxon>
        <taxon>Embryophyta</taxon>
        <taxon>Tracheophyta</taxon>
        <taxon>Spermatophyta</taxon>
        <taxon>Magnoliopsida</taxon>
        <taxon>eudicotyledons</taxon>
        <taxon>Gunneridae</taxon>
        <taxon>Pentapetalae</taxon>
        <taxon>rosids</taxon>
        <taxon>fabids</taxon>
        <taxon>Fabales</taxon>
        <taxon>Fabaceae</taxon>
        <taxon>Papilionoideae</taxon>
        <taxon>50 kb inversion clade</taxon>
        <taxon>dalbergioids sensu lato</taxon>
        <taxon>Dalbergieae</taxon>
        <taxon>Pterocarpus clade</taxon>
        <taxon>Stylosanthes</taxon>
    </lineage>
</organism>
<keyword evidence="4" id="KW-1185">Reference proteome</keyword>
<sequence length="149" mass="16525">MPIVKAGNLLPPPSTKETLISHSHSNTNHYHPHRQSASLLRSLVTAPRHISSPSQQRRCSVVPAKALVAVFKLAAISAVLTGSFLFAFPPLSSSPWSTSSEGWFSLHLRLSLDYSIVRFWEDFMVSSQRKELEDIKSVGILNLLHHCEG</sequence>
<feature type="transmembrane region" description="Helical" evidence="2">
    <location>
        <begin position="66"/>
        <end position="88"/>
    </location>
</feature>
<evidence type="ECO:0000256" key="2">
    <source>
        <dbReference type="SAM" id="Phobius"/>
    </source>
</evidence>
<evidence type="ECO:0000313" key="4">
    <source>
        <dbReference type="Proteomes" id="UP001341840"/>
    </source>
</evidence>
<evidence type="ECO:0000256" key="1">
    <source>
        <dbReference type="SAM" id="MobiDB-lite"/>
    </source>
</evidence>